<sequence length="85" mass="8911">MKKYIVPVAAMLLIAGTAGAQTTTPKKASHEAMAKKEAVAKKAPAVDKSTASITSTDKNTADSKATAIKRKHHHKKAKPSTKTEG</sequence>
<accession>A0ABS9KXW9</accession>
<evidence type="ECO:0000313" key="4">
    <source>
        <dbReference type="Proteomes" id="UP001165367"/>
    </source>
</evidence>
<evidence type="ECO:0000256" key="1">
    <source>
        <dbReference type="SAM" id="MobiDB-lite"/>
    </source>
</evidence>
<evidence type="ECO:0000256" key="2">
    <source>
        <dbReference type="SAM" id="SignalP"/>
    </source>
</evidence>
<gene>
    <name evidence="3" type="ORF">LZZ85_22825</name>
</gene>
<dbReference type="EMBL" id="JAKLTR010000018">
    <property type="protein sequence ID" value="MCG2617148.1"/>
    <property type="molecule type" value="Genomic_DNA"/>
</dbReference>
<reference evidence="3" key="1">
    <citation type="submission" date="2022-01" db="EMBL/GenBank/DDBJ databases">
        <authorList>
            <person name="Jo J.-H."/>
            <person name="Im W.-T."/>
        </authorList>
    </citation>
    <scope>NUCLEOTIDE SEQUENCE</scope>
    <source>
        <strain evidence="3">NA20</strain>
    </source>
</reference>
<feature type="compositionally biased region" description="Basic and acidic residues" evidence="1">
    <location>
        <begin position="28"/>
        <end position="40"/>
    </location>
</feature>
<organism evidence="3 4">
    <name type="scientific">Terrimonas ginsenosidimutans</name>
    <dbReference type="NCBI Taxonomy" id="2908004"/>
    <lineage>
        <taxon>Bacteria</taxon>
        <taxon>Pseudomonadati</taxon>
        <taxon>Bacteroidota</taxon>
        <taxon>Chitinophagia</taxon>
        <taxon>Chitinophagales</taxon>
        <taxon>Chitinophagaceae</taxon>
        <taxon>Terrimonas</taxon>
    </lineage>
</organism>
<dbReference type="Proteomes" id="UP001165367">
    <property type="component" value="Unassembled WGS sequence"/>
</dbReference>
<feature type="region of interest" description="Disordered" evidence="1">
    <location>
        <begin position="17"/>
        <end position="85"/>
    </location>
</feature>
<protein>
    <recommendedName>
        <fullName evidence="5">Acid-shock protein</fullName>
    </recommendedName>
</protein>
<proteinExistence type="predicted"/>
<dbReference type="RefSeq" id="WP_237875685.1">
    <property type="nucleotide sequence ID" value="NZ_JAKLTR010000018.1"/>
</dbReference>
<feature type="compositionally biased region" description="Polar residues" evidence="1">
    <location>
        <begin position="49"/>
        <end position="58"/>
    </location>
</feature>
<keyword evidence="2" id="KW-0732">Signal</keyword>
<feature type="compositionally biased region" description="Basic residues" evidence="1">
    <location>
        <begin position="67"/>
        <end position="79"/>
    </location>
</feature>
<evidence type="ECO:0008006" key="5">
    <source>
        <dbReference type="Google" id="ProtNLM"/>
    </source>
</evidence>
<comment type="caution">
    <text evidence="3">The sequence shown here is derived from an EMBL/GenBank/DDBJ whole genome shotgun (WGS) entry which is preliminary data.</text>
</comment>
<evidence type="ECO:0000313" key="3">
    <source>
        <dbReference type="EMBL" id="MCG2617148.1"/>
    </source>
</evidence>
<feature type="signal peptide" evidence="2">
    <location>
        <begin position="1"/>
        <end position="20"/>
    </location>
</feature>
<feature type="chain" id="PRO_5046978259" description="Acid-shock protein" evidence="2">
    <location>
        <begin position="21"/>
        <end position="85"/>
    </location>
</feature>
<keyword evidence="4" id="KW-1185">Reference proteome</keyword>
<name>A0ABS9KXW9_9BACT</name>